<sequence length="76" mass="8306">MKEFFQATTSATTVGVGGAIVLGVKVADWALMLGILTGVLNLLIIIPTILKIYYPKIKGVFKRNKSNNYECNDESN</sequence>
<protein>
    <recommendedName>
        <fullName evidence="4">Membrane transport protein MMPL domain-containing protein</fullName>
    </recommendedName>
</protein>
<gene>
    <name evidence="2" type="ORF">ACCI49_13860</name>
</gene>
<keyword evidence="1" id="KW-1133">Transmembrane helix</keyword>
<name>A0ABV4P149_9GAMM</name>
<comment type="caution">
    <text evidence="2">The sequence shown here is derived from an EMBL/GenBank/DDBJ whole genome shotgun (WGS) entry which is preliminary data.</text>
</comment>
<organism evidence="2 3">
    <name type="scientific">Microbulbifer epialgicus</name>
    <dbReference type="NCBI Taxonomy" id="393907"/>
    <lineage>
        <taxon>Bacteria</taxon>
        <taxon>Pseudomonadati</taxon>
        <taxon>Pseudomonadota</taxon>
        <taxon>Gammaproteobacteria</taxon>
        <taxon>Cellvibrionales</taxon>
        <taxon>Microbulbiferaceae</taxon>
        <taxon>Microbulbifer</taxon>
    </lineage>
</organism>
<evidence type="ECO:0008006" key="4">
    <source>
        <dbReference type="Google" id="ProtNLM"/>
    </source>
</evidence>
<accession>A0ABV4P149</accession>
<dbReference type="EMBL" id="JBGMEK010000031">
    <property type="protein sequence ID" value="MFA0812002.1"/>
    <property type="molecule type" value="Genomic_DNA"/>
</dbReference>
<keyword evidence="1" id="KW-0472">Membrane</keyword>
<dbReference type="Proteomes" id="UP001569428">
    <property type="component" value="Unassembled WGS sequence"/>
</dbReference>
<keyword evidence="1" id="KW-0812">Transmembrane</keyword>
<proteinExistence type="predicted"/>
<reference evidence="2 3" key="1">
    <citation type="submission" date="2024-08" db="EMBL/GenBank/DDBJ databases">
        <authorList>
            <person name="Ishaq N."/>
        </authorList>
    </citation>
    <scope>NUCLEOTIDE SEQUENCE [LARGE SCALE GENOMIC DNA]</scope>
    <source>
        <strain evidence="2 3">DSM 18651</strain>
    </source>
</reference>
<keyword evidence="3" id="KW-1185">Reference proteome</keyword>
<evidence type="ECO:0000313" key="2">
    <source>
        <dbReference type="EMBL" id="MFA0812002.1"/>
    </source>
</evidence>
<evidence type="ECO:0000313" key="3">
    <source>
        <dbReference type="Proteomes" id="UP001569428"/>
    </source>
</evidence>
<dbReference type="RefSeq" id="WP_371839614.1">
    <property type="nucleotide sequence ID" value="NZ_JBGMEK010000031.1"/>
</dbReference>
<evidence type="ECO:0000256" key="1">
    <source>
        <dbReference type="SAM" id="Phobius"/>
    </source>
</evidence>
<feature type="transmembrane region" description="Helical" evidence="1">
    <location>
        <begin position="29"/>
        <end position="54"/>
    </location>
</feature>